<sequence length="307" mass="33206">MLIALAMLGGCDKAPAPAAAPAQKADVEFLADHAIWQQQRREELQALDGWTSLVGLHWLELKAHYIGSGPGSGIRLEVGPPKLGMVKQQGDAVVFTPERGVPLTIDGKPVKGAVRMRSDTDGAPTVIRFDDGKGSLSVIHRGQRFALRLKHADAITRSGFKGLESWPADPQWRVDARWLPHPPGQTLKVVDITGLEQQQPNPGAVEFQRDGKTFRIEALGEPGRSLFLVFADRTSGHGSYPAGRFIDTAPVQGDHVVVDFNRAYNPPCAFTPYATCPLPPPENRIDLLVTAGEKAYVGPSPLDKGAH</sequence>
<comment type="caution">
    <text evidence="1">The sequence shown here is derived from an EMBL/GenBank/DDBJ whole genome shotgun (WGS) entry which is preliminary data.</text>
</comment>
<evidence type="ECO:0000313" key="1">
    <source>
        <dbReference type="EMBL" id="RXR05462.1"/>
    </source>
</evidence>
<gene>
    <name evidence="1" type="ORF">EPA99_10550</name>
</gene>
<proteinExistence type="predicted"/>
<dbReference type="InterPro" id="IPR012467">
    <property type="entry name" value="DUF1684"/>
</dbReference>
<organism evidence="1 2">
    <name type="scientific">Pseudoxanthomonas composti</name>
    <dbReference type="NCBI Taxonomy" id="2137479"/>
    <lineage>
        <taxon>Bacteria</taxon>
        <taxon>Pseudomonadati</taxon>
        <taxon>Pseudomonadota</taxon>
        <taxon>Gammaproteobacteria</taxon>
        <taxon>Lysobacterales</taxon>
        <taxon>Lysobacteraceae</taxon>
        <taxon>Pseudoxanthomonas</taxon>
    </lineage>
</organism>
<name>A0A4Q1JUR7_9GAMM</name>
<reference evidence="1 2" key="1">
    <citation type="submission" date="2019-01" db="EMBL/GenBank/DDBJ databases">
        <title>Pseudoxanthomonas composti sp. nov., isolated from compost.</title>
        <authorList>
            <person name="Yang G."/>
        </authorList>
    </citation>
    <scope>NUCLEOTIDE SEQUENCE [LARGE SCALE GENOMIC DNA]</scope>
    <source>
        <strain evidence="1 2">GSS15</strain>
    </source>
</reference>
<accession>A0A4Q1JUR7</accession>
<dbReference type="Proteomes" id="UP000289784">
    <property type="component" value="Unassembled WGS sequence"/>
</dbReference>
<dbReference type="Pfam" id="PF07920">
    <property type="entry name" value="DUF1684"/>
    <property type="match status" value="1"/>
</dbReference>
<evidence type="ECO:0000313" key="2">
    <source>
        <dbReference type="Proteomes" id="UP000289784"/>
    </source>
</evidence>
<dbReference type="EMBL" id="SAWZ01000005">
    <property type="protein sequence ID" value="RXR05462.1"/>
    <property type="molecule type" value="Genomic_DNA"/>
</dbReference>
<dbReference type="RefSeq" id="WP_129471463.1">
    <property type="nucleotide sequence ID" value="NZ_SAWZ01000005.1"/>
</dbReference>
<protein>
    <submittedName>
        <fullName evidence="1">DUF1684 domain-containing protein</fullName>
    </submittedName>
</protein>
<keyword evidence="2" id="KW-1185">Reference proteome</keyword>
<dbReference type="AlphaFoldDB" id="A0A4Q1JUR7"/>
<dbReference type="PANTHER" id="PTHR41913">
    <property type="entry name" value="DUF1684 DOMAIN-CONTAINING PROTEIN"/>
    <property type="match status" value="1"/>
</dbReference>
<dbReference type="OrthoDB" id="5493262at2"/>
<dbReference type="PANTHER" id="PTHR41913:SF1">
    <property type="entry name" value="DUF1684 DOMAIN-CONTAINING PROTEIN"/>
    <property type="match status" value="1"/>
</dbReference>